<organism evidence="2 3">
    <name type="scientific">Aulographum hederae CBS 113979</name>
    <dbReference type="NCBI Taxonomy" id="1176131"/>
    <lineage>
        <taxon>Eukaryota</taxon>
        <taxon>Fungi</taxon>
        <taxon>Dikarya</taxon>
        <taxon>Ascomycota</taxon>
        <taxon>Pezizomycotina</taxon>
        <taxon>Dothideomycetes</taxon>
        <taxon>Pleosporomycetidae</taxon>
        <taxon>Aulographales</taxon>
        <taxon>Aulographaceae</taxon>
    </lineage>
</organism>
<feature type="compositionally biased region" description="Polar residues" evidence="1">
    <location>
        <begin position="140"/>
        <end position="149"/>
    </location>
</feature>
<evidence type="ECO:0000313" key="2">
    <source>
        <dbReference type="EMBL" id="KAF1992082.1"/>
    </source>
</evidence>
<feature type="compositionally biased region" description="Low complexity" evidence="1">
    <location>
        <begin position="129"/>
        <end position="139"/>
    </location>
</feature>
<feature type="compositionally biased region" description="Basic and acidic residues" evidence="1">
    <location>
        <begin position="343"/>
        <end position="360"/>
    </location>
</feature>
<evidence type="ECO:0000313" key="3">
    <source>
        <dbReference type="Proteomes" id="UP000800041"/>
    </source>
</evidence>
<evidence type="ECO:0008006" key="4">
    <source>
        <dbReference type="Google" id="ProtNLM"/>
    </source>
</evidence>
<sequence length="399" mass="43974">MSSSKNWSKEAHSYLIDPLNAPEPSEETGPGTHFRSTFAPHPSAERTPTVSSKKDHPPTPPSATSQLSSNNPFRRVSVGSKDPTNKHASSHVRQVSDGLPTPPTSASPRQSRYRAEAFAAYADEDAPQQRRSSSAPRASKQGTTRSRANSLGERYPGDRSHQPLDQLMREQRRARRAPHLQKRHMPGADTIDKLDSGAVRPYHHEGPYDAALLARNTSFASSPVAAVAETNAEALKATPKENIMDSLERHRPLDGVATIPPGGTDRFGRKYEYEEGGNQMIENGGNYKRWPGVEYHPDDIKGKGEPSYSIEKALKEHKIHGDSTPPRSRAGSKTTADATGIEMTDRMPHNSRNHEHRMSGEDAWNDYDGQPRRSNSKRLSGGLKSAFGSLRRRKESAAQ</sequence>
<feature type="compositionally biased region" description="Basic residues" evidence="1">
    <location>
        <begin position="390"/>
        <end position="399"/>
    </location>
</feature>
<protein>
    <recommendedName>
        <fullName evidence="4">Pal1-domain-containing protein</fullName>
    </recommendedName>
</protein>
<dbReference type="InterPro" id="IPR013226">
    <property type="entry name" value="Pal1"/>
</dbReference>
<proteinExistence type="predicted"/>
<reference evidence="2" key="1">
    <citation type="journal article" date="2020" name="Stud. Mycol.">
        <title>101 Dothideomycetes genomes: a test case for predicting lifestyles and emergence of pathogens.</title>
        <authorList>
            <person name="Haridas S."/>
            <person name="Albert R."/>
            <person name="Binder M."/>
            <person name="Bloem J."/>
            <person name="Labutti K."/>
            <person name="Salamov A."/>
            <person name="Andreopoulos B."/>
            <person name="Baker S."/>
            <person name="Barry K."/>
            <person name="Bills G."/>
            <person name="Bluhm B."/>
            <person name="Cannon C."/>
            <person name="Castanera R."/>
            <person name="Culley D."/>
            <person name="Daum C."/>
            <person name="Ezra D."/>
            <person name="Gonzalez J."/>
            <person name="Henrissat B."/>
            <person name="Kuo A."/>
            <person name="Liang C."/>
            <person name="Lipzen A."/>
            <person name="Lutzoni F."/>
            <person name="Magnuson J."/>
            <person name="Mondo S."/>
            <person name="Nolan M."/>
            <person name="Ohm R."/>
            <person name="Pangilinan J."/>
            <person name="Park H.-J."/>
            <person name="Ramirez L."/>
            <person name="Alfaro M."/>
            <person name="Sun H."/>
            <person name="Tritt A."/>
            <person name="Yoshinaga Y."/>
            <person name="Zwiers L.-H."/>
            <person name="Turgeon B."/>
            <person name="Goodwin S."/>
            <person name="Spatafora J."/>
            <person name="Crous P."/>
            <person name="Grigoriev I."/>
        </authorList>
    </citation>
    <scope>NUCLEOTIDE SEQUENCE</scope>
    <source>
        <strain evidence="2">CBS 113979</strain>
    </source>
</reference>
<dbReference type="PANTHER" id="PTHR28307">
    <property type="entry name" value="PROTEIN PAL1"/>
    <property type="match status" value="1"/>
</dbReference>
<dbReference type="Pfam" id="PF08316">
    <property type="entry name" value="Pal1"/>
    <property type="match status" value="1"/>
</dbReference>
<feature type="compositionally biased region" description="Polar residues" evidence="1">
    <location>
        <begin position="62"/>
        <end position="72"/>
    </location>
</feature>
<dbReference type="OrthoDB" id="5389892at2759"/>
<feature type="region of interest" description="Disordered" evidence="1">
    <location>
        <begin position="249"/>
        <end position="270"/>
    </location>
</feature>
<dbReference type="EMBL" id="ML977138">
    <property type="protein sequence ID" value="KAF1992082.1"/>
    <property type="molecule type" value="Genomic_DNA"/>
</dbReference>
<dbReference type="AlphaFoldDB" id="A0A6G1HGC2"/>
<feature type="compositionally biased region" description="Basic and acidic residues" evidence="1">
    <location>
        <begin position="312"/>
        <end position="321"/>
    </location>
</feature>
<dbReference type="PANTHER" id="PTHR28307:SF1">
    <property type="entry name" value="PAL1 CELL MORPHOLOGY PROTEIN"/>
    <property type="match status" value="1"/>
</dbReference>
<gene>
    <name evidence="2" type="ORF">K402DRAFT_443494</name>
</gene>
<dbReference type="Proteomes" id="UP000800041">
    <property type="component" value="Unassembled WGS sequence"/>
</dbReference>
<accession>A0A6G1HGC2</accession>
<feature type="compositionally biased region" description="Basic residues" evidence="1">
    <location>
        <begin position="172"/>
        <end position="185"/>
    </location>
</feature>
<dbReference type="GO" id="GO:0005737">
    <property type="term" value="C:cytoplasm"/>
    <property type="evidence" value="ECO:0007669"/>
    <property type="project" value="TreeGrafter"/>
</dbReference>
<keyword evidence="3" id="KW-1185">Reference proteome</keyword>
<feature type="compositionally biased region" description="Basic and acidic residues" evidence="1">
    <location>
        <begin position="155"/>
        <end position="171"/>
    </location>
</feature>
<evidence type="ECO:0000256" key="1">
    <source>
        <dbReference type="SAM" id="MobiDB-lite"/>
    </source>
</evidence>
<feature type="region of interest" description="Disordered" evidence="1">
    <location>
        <begin position="296"/>
        <end position="399"/>
    </location>
</feature>
<name>A0A6G1HGC2_9PEZI</name>
<feature type="region of interest" description="Disordered" evidence="1">
    <location>
        <begin position="1"/>
        <end position="204"/>
    </location>
</feature>